<dbReference type="GO" id="GO:0009252">
    <property type="term" value="P:peptidoglycan biosynthetic process"/>
    <property type="evidence" value="ECO:0007669"/>
    <property type="project" value="UniProtKB-UniPathway"/>
</dbReference>
<dbReference type="UniPathway" id="UPA00219"/>
<dbReference type="OrthoDB" id="5243103at2"/>
<gene>
    <name evidence="10" type="ORF">RS81_01393</name>
</gene>
<reference evidence="10 11" key="1">
    <citation type="submission" date="2015-02" db="EMBL/GenBank/DDBJ databases">
        <title>Draft genome sequences of ten Microbacterium spp. with emphasis on heavy metal contaminated environments.</title>
        <authorList>
            <person name="Corretto E."/>
        </authorList>
    </citation>
    <scope>NUCLEOTIDE SEQUENCE [LARGE SCALE GENOMIC DNA]</scope>
    <source>
        <strain evidence="10 11">DSM 12510</strain>
    </source>
</reference>
<sequence>MADAGGTGRARPRRAIAIGALAAVVIGVFVALAVSYAERGEPAASAPTPTETGAATATPAEPTPTPTPTPTGYPANTTSYDVTTLPRVTVFSVIPELPVDDDPFAAASGLTALAGAAGAPVFADPTGEPVAYVPREYSYGGTTLPIVEKQDDWVEVLLTGRQAVPSQGDPAQVTGWLRVADVEIAPIDVEVLVDISDRTVDIVRGGVAERIATDFAWGTEDTPTPMGRAFIMMTRVVPEYWYTRGNPIVYLSVQSPTLDGFAGANVAVTAFHYHDDRTGPISNGCIRLGPEPIAALAELPEGTPVTIAP</sequence>
<evidence type="ECO:0000256" key="1">
    <source>
        <dbReference type="ARBA" id="ARBA00004752"/>
    </source>
</evidence>
<feature type="compositionally biased region" description="Pro residues" evidence="7">
    <location>
        <begin position="61"/>
        <end position="71"/>
    </location>
</feature>
<dbReference type="PROSITE" id="PS52029">
    <property type="entry name" value="LD_TPASE"/>
    <property type="match status" value="1"/>
</dbReference>
<dbReference type="EMBL" id="JYIZ01000044">
    <property type="protein sequence ID" value="KJL41325.1"/>
    <property type="molecule type" value="Genomic_DNA"/>
</dbReference>
<evidence type="ECO:0000313" key="10">
    <source>
        <dbReference type="EMBL" id="KJL41325.1"/>
    </source>
</evidence>
<keyword evidence="8" id="KW-0472">Membrane</keyword>
<keyword evidence="5 6" id="KW-0961">Cell wall biogenesis/degradation</keyword>
<name>A0A0M2H9L5_9MICO</name>
<feature type="active site" description="Nucleophile" evidence="6">
    <location>
        <position position="285"/>
    </location>
</feature>
<feature type="transmembrane region" description="Helical" evidence="8">
    <location>
        <begin position="15"/>
        <end position="37"/>
    </location>
</feature>
<protein>
    <submittedName>
        <fullName evidence="10">L,D-transpeptidase catalytic domain</fullName>
    </submittedName>
</protein>
<keyword evidence="11" id="KW-1185">Reference proteome</keyword>
<evidence type="ECO:0000256" key="4">
    <source>
        <dbReference type="ARBA" id="ARBA00022984"/>
    </source>
</evidence>
<feature type="region of interest" description="Disordered" evidence="7">
    <location>
        <begin position="41"/>
        <end position="79"/>
    </location>
</feature>
<dbReference type="Gene3D" id="2.40.440.10">
    <property type="entry name" value="L,D-transpeptidase catalytic domain-like"/>
    <property type="match status" value="1"/>
</dbReference>
<dbReference type="RefSeq" id="WP_045275347.1">
    <property type="nucleotide sequence ID" value="NZ_BAAAUP010000013.1"/>
</dbReference>
<dbReference type="Proteomes" id="UP000033956">
    <property type="component" value="Unassembled WGS sequence"/>
</dbReference>
<dbReference type="STRING" id="92835.RS81_01393"/>
<evidence type="ECO:0000256" key="3">
    <source>
        <dbReference type="ARBA" id="ARBA00022960"/>
    </source>
</evidence>
<dbReference type="Pfam" id="PF03734">
    <property type="entry name" value="YkuD"/>
    <property type="match status" value="1"/>
</dbReference>
<dbReference type="SUPFAM" id="SSF141523">
    <property type="entry name" value="L,D-transpeptidase catalytic domain-like"/>
    <property type="match status" value="1"/>
</dbReference>
<keyword evidence="2" id="KW-0808">Transferase</keyword>
<dbReference type="AlphaFoldDB" id="A0A0M2H9L5"/>
<evidence type="ECO:0000256" key="6">
    <source>
        <dbReference type="PROSITE-ProRule" id="PRU01373"/>
    </source>
</evidence>
<dbReference type="PATRIC" id="fig|92835.4.peg.1413"/>
<accession>A0A0M2H9L5</accession>
<dbReference type="GO" id="GO:0071555">
    <property type="term" value="P:cell wall organization"/>
    <property type="evidence" value="ECO:0007669"/>
    <property type="project" value="UniProtKB-UniRule"/>
</dbReference>
<dbReference type="CDD" id="cd16913">
    <property type="entry name" value="YkuD_like"/>
    <property type="match status" value="1"/>
</dbReference>
<evidence type="ECO:0000256" key="5">
    <source>
        <dbReference type="ARBA" id="ARBA00023316"/>
    </source>
</evidence>
<keyword evidence="8" id="KW-0812">Transmembrane</keyword>
<evidence type="ECO:0000256" key="7">
    <source>
        <dbReference type="SAM" id="MobiDB-lite"/>
    </source>
</evidence>
<evidence type="ECO:0000259" key="9">
    <source>
        <dbReference type="PROSITE" id="PS52029"/>
    </source>
</evidence>
<dbReference type="GO" id="GO:0008360">
    <property type="term" value="P:regulation of cell shape"/>
    <property type="evidence" value="ECO:0007669"/>
    <property type="project" value="UniProtKB-UniRule"/>
</dbReference>
<dbReference type="InterPro" id="IPR005490">
    <property type="entry name" value="LD_TPept_cat_dom"/>
</dbReference>
<comment type="pathway">
    <text evidence="1 6">Cell wall biogenesis; peptidoglycan biosynthesis.</text>
</comment>
<keyword evidence="3 6" id="KW-0133">Cell shape</keyword>
<evidence type="ECO:0000256" key="8">
    <source>
        <dbReference type="SAM" id="Phobius"/>
    </source>
</evidence>
<dbReference type="GO" id="GO:0016740">
    <property type="term" value="F:transferase activity"/>
    <property type="evidence" value="ECO:0007669"/>
    <property type="project" value="UniProtKB-KW"/>
</dbReference>
<evidence type="ECO:0000256" key="2">
    <source>
        <dbReference type="ARBA" id="ARBA00022679"/>
    </source>
</evidence>
<evidence type="ECO:0000313" key="11">
    <source>
        <dbReference type="Proteomes" id="UP000033956"/>
    </source>
</evidence>
<feature type="active site" description="Proton donor/acceptor" evidence="6">
    <location>
        <position position="274"/>
    </location>
</feature>
<keyword evidence="8" id="KW-1133">Transmembrane helix</keyword>
<comment type="caution">
    <text evidence="10">The sequence shown here is derived from an EMBL/GenBank/DDBJ whole genome shotgun (WGS) entry which is preliminary data.</text>
</comment>
<keyword evidence="4 6" id="KW-0573">Peptidoglycan synthesis</keyword>
<feature type="domain" description="L,D-TPase catalytic" evidence="9">
    <location>
        <begin position="189"/>
        <end position="308"/>
    </location>
</feature>
<proteinExistence type="predicted"/>
<organism evidence="10 11">
    <name type="scientific">Microbacterium terrae</name>
    <dbReference type="NCBI Taxonomy" id="69369"/>
    <lineage>
        <taxon>Bacteria</taxon>
        <taxon>Bacillati</taxon>
        <taxon>Actinomycetota</taxon>
        <taxon>Actinomycetes</taxon>
        <taxon>Micrococcales</taxon>
        <taxon>Microbacteriaceae</taxon>
        <taxon>Microbacterium</taxon>
    </lineage>
</organism>
<dbReference type="InterPro" id="IPR038063">
    <property type="entry name" value="Transpep_catalytic_dom"/>
</dbReference>
<feature type="compositionally biased region" description="Low complexity" evidence="7">
    <location>
        <begin position="42"/>
        <end position="60"/>
    </location>
</feature>